<evidence type="ECO:0000313" key="7">
    <source>
        <dbReference type="Proteomes" id="UP000515152"/>
    </source>
</evidence>
<comment type="cofactor">
    <cofactor evidence="5">
        <name>[2Fe-2S] cluster</name>
        <dbReference type="ChEBI" id="CHEBI:190135"/>
    </cofactor>
</comment>
<feature type="domain" description="Iron-binding zinc finger CDGSH type" evidence="6">
    <location>
        <begin position="40"/>
        <end position="77"/>
    </location>
</feature>
<feature type="domain" description="Iron-binding zinc finger CDGSH type" evidence="6">
    <location>
        <begin position="80"/>
        <end position="115"/>
    </location>
</feature>
<dbReference type="RefSeq" id="XP_012695482.2">
    <property type="nucleotide sequence ID" value="XM_012840028.3"/>
</dbReference>
<dbReference type="KEGG" id="char:105911242"/>
<dbReference type="GO" id="GO:0005739">
    <property type="term" value="C:mitochondrion"/>
    <property type="evidence" value="ECO:0007669"/>
    <property type="project" value="TreeGrafter"/>
</dbReference>
<dbReference type="AlphaFoldDB" id="A0A6P3WDE7"/>
<dbReference type="Pfam" id="PF09360">
    <property type="entry name" value="zf-CDGSH"/>
    <property type="match status" value="1"/>
</dbReference>
<evidence type="ECO:0000313" key="8">
    <source>
        <dbReference type="RefSeq" id="XP_012695482.2"/>
    </source>
</evidence>
<evidence type="ECO:0000256" key="2">
    <source>
        <dbReference type="ARBA" id="ARBA00022723"/>
    </source>
</evidence>
<keyword evidence="2" id="KW-0479">Metal-binding</keyword>
<reference evidence="8" key="1">
    <citation type="submission" date="2025-08" db="UniProtKB">
        <authorList>
            <consortium name="RefSeq"/>
        </authorList>
    </citation>
    <scope>IDENTIFICATION</scope>
</reference>
<dbReference type="GO" id="GO:0046872">
    <property type="term" value="F:metal ion binding"/>
    <property type="evidence" value="ECO:0007669"/>
    <property type="project" value="UniProtKB-KW"/>
</dbReference>
<dbReference type="SMART" id="SM00704">
    <property type="entry name" value="ZnF_CDGSH"/>
    <property type="match status" value="2"/>
</dbReference>
<keyword evidence="7" id="KW-1185">Reference proteome</keyword>
<dbReference type="PANTHER" id="PTHR46491:SF3">
    <property type="entry name" value="CDGSH IRON-SULFUR DOMAIN-CONTAINING PROTEIN 3, MITOCHONDRIAL"/>
    <property type="match status" value="1"/>
</dbReference>
<dbReference type="GO" id="GO:0051537">
    <property type="term" value="F:2 iron, 2 sulfur cluster binding"/>
    <property type="evidence" value="ECO:0007669"/>
    <property type="project" value="UniProtKB-KW"/>
</dbReference>
<gene>
    <name evidence="8" type="primary">LOC105911242</name>
</gene>
<evidence type="ECO:0000259" key="6">
    <source>
        <dbReference type="SMART" id="SM00704"/>
    </source>
</evidence>
<dbReference type="GeneID" id="105911242"/>
<protein>
    <submittedName>
        <fullName evidence="8">CDGSH iron-sulfur domain-containing protein 3, mitochondrial</fullName>
    </submittedName>
</protein>
<organism evidence="7 8">
    <name type="scientific">Clupea harengus</name>
    <name type="common">Atlantic herring</name>
    <dbReference type="NCBI Taxonomy" id="7950"/>
    <lineage>
        <taxon>Eukaryota</taxon>
        <taxon>Metazoa</taxon>
        <taxon>Chordata</taxon>
        <taxon>Craniata</taxon>
        <taxon>Vertebrata</taxon>
        <taxon>Euteleostomi</taxon>
        <taxon>Actinopterygii</taxon>
        <taxon>Neopterygii</taxon>
        <taxon>Teleostei</taxon>
        <taxon>Clupei</taxon>
        <taxon>Clupeiformes</taxon>
        <taxon>Clupeoidei</taxon>
        <taxon>Clupeidae</taxon>
        <taxon>Clupea</taxon>
    </lineage>
</organism>
<keyword evidence="1" id="KW-0001">2Fe-2S</keyword>
<dbReference type="PANTHER" id="PTHR46491">
    <property type="entry name" value="CDGSH IRON SULFUR DOMAIN PROTEIN HOMOLOG"/>
    <property type="match status" value="1"/>
</dbReference>
<evidence type="ECO:0000256" key="1">
    <source>
        <dbReference type="ARBA" id="ARBA00022714"/>
    </source>
</evidence>
<name>A0A6P3WDE7_CLUHA</name>
<keyword evidence="3" id="KW-0408">Iron</keyword>
<dbReference type="Gene3D" id="3.40.5.90">
    <property type="entry name" value="CDGSH iron-sulfur domain, mitoNEET-type"/>
    <property type="match status" value="2"/>
</dbReference>
<sequence>MNVLLQSKCVLTSTSIRPWMVCLTAARPCSQKSKPAVASKLPYRVKLTGGKRHSWCACGHSKKQPFCDGSHKKLAPDLPPLRFVPEKDTTAMLCGCKHTANPPYCDGTHFKVIFRSIKEFVLPRKSS</sequence>
<evidence type="ECO:0000256" key="3">
    <source>
        <dbReference type="ARBA" id="ARBA00023004"/>
    </source>
</evidence>
<accession>A0A6P3WDE7</accession>
<proteinExistence type="predicted"/>
<dbReference type="InterPro" id="IPR042216">
    <property type="entry name" value="MitoNEET_CISD"/>
</dbReference>
<evidence type="ECO:0000256" key="5">
    <source>
        <dbReference type="ARBA" id="ARBA00034078"/>
    </source>
</evidence>
<dbReference type="Proteomes" id="UP000515152">
    <property type="component" value="Chromosome 24"/>
</dbReference>
<dbReference type="OrthoDB" id="15717at2759"/>
<dbReference type="InterPro" id="IPR052950">
    <property type="entry name" value="CISD"/>
</dbReference>
<keyword evidence="4" id="KW-0411">Iron-sulfur</keyword>
<dbReference type="InterPro" id="IPR018967">
    <property type="entry name" value="FeS-contain_CDGSH-typ"/>
</dbReference>
<evidence type="ECO:0000256" key="4">
    <source>
        <dbReference type="ARBA" id="ARBA00023014"/>
    </source>
</evidence>